<keyword evidence="11" id="KW-0479">Metal-binding</keyword>
<proteinExistence type="inferred from homology"/>
<comment type="pathway">
    <text evidence="1 11">Metabolic intermediate biosynthesis; chorismate biosynthesis; chorismate from D-erythrose 4-phosphate and phosphoenolpyruvate: step 5/7.</text>
</comment>
<feature type="binding site" evidence="11">
    <location>
        <position position="24"/>
    </location>
    <ligand>
        <name>Mg(2+)</name>
        <dbReference type="ChEBI" id="CHEBI:18420"/>
    </ligand>
</feature>
<feature type="binding site" evidence="11">
    <location>
        <position position="42"/>
    </location>
    <ligand>
        <name>substrate</name>
    </ligand>
</feature>
<dbReference type="InterPro" id="IPR023000">
    <property type="entry name" value="Shikimate_kinase_CS"/>
</dbReference>
<dbReference type="GO" id="GO:0005524">
    <property type="term" value="F:ATP binding"/>
    <property type="evidence" value="ECO:0007669"/>
    <property type="project" value="UniProtKB-UniRule"/>
</dbReference>
<sequence length="180" mass="20578">MMMSGDKMGKNNIVLIGFMGTGKSHVGRYISKKLNMEFYDTDNVIEKKYGCSISYIFERYGENYFRKIESEVVSNVSQNRNIVISTGGGVVLDKNNIEMLKKNGVIFLLDGSFDTIVNNLYGNVEKRPLLKGTDWKKKANELFLRRKKLYYNSADYIIGIDNKKGNAIAEEIINIYNLQI</sequence>
<feature type="binding site" evidence="11">
    <location>
        <position position="127"/>
    </location>
    <ligand>
        <name>ATP</name>
        <dbReference type="ChEBI" id="CHEBI:30616"/>
    </ligand>
</feature>
<organism evidence="12 13">
    <name type="scientific">Caloranaerobacter azorensis DSM 13643</name>
    <dbReference type="NCBI Taxonomy" id="1121264"/>
    <lineage>
        <taxon>Bacteria</taxon>
        <taxon>Bacillati</taxon>
        <taxon>Bacillota</taxon>
        <taxon>Tissierellia</taxon>
        <taxon>Tissierellales</taxon>
        <taxon>Thermohalobacteraceae</taxon>
        <taxon>Caloranaerobacter</taxon>
    </lineage>
</organism>
<reference evidence="13" key="1">
    <citation type="submission" date="2016-11" db="EMBL/GenBank/DDBJ databases">
        <authorList>
            <person name="Varghese N."/>
            <person name="Submissions S."/>
        </authorList>
    </citation>
    <scope>NUCLEOTIDE SEQUENCE [LARGE SCALE GENOMIC DNA]</scope>
    <source>
        <strain evidence="13">DSM 13643</strain>
    </source>
</reference>
<evidence type="ECO:0000256" key="1">
    <source>
        <dbReference type="ARBA" id="ARBA00004842"/>
    </source>
</evidence>
<comment type="subunit">
    <text evidence="11">Monomer.</text>
</comment>
<evidence type="ECO:0000256" key="3">
    <source>
        <dbReference type="ARBA" id="ARBA00012154"/>
    </source>
</evidence>
<evidence type="ECO:0000256" key="7">
    <source>
        <dbReference type="ARBA" id="ARBA00022777"/>
    </source>
</evidence>
<dbReference type="GO" id="GO:0000287">
    <property type="term" value="F:magnesium ion binding"/>
    <property type="evidence" value="ECO:0007669"/>
    <property type="project" value="UniProtKB-UniRule"/>
</dbReference>
<comment type="cofactor">
    <cofactor evidence="11">
        <name>Mg(2+)</name>
        <dbReference type="ChEBI" id="CHEBI:18420"/>
    </cofactor>
    <text evidence="11">Binds 1 Mg(2+) ion per subunit.</text>
</comment>
<gene>
    <name evidence="11" type="primary">aroK</name>
    <name evidence="12" type="ORF">SAMN02745135_00390</name>
</gene>
<dbReference type="PRINTS" id="PR01100">
    <property type="entry name" value="SHIKIMTKNASE"/>
</dbReference>
<comment type="catalytic activity">
    <reaction evidence="10 11">
        <text>shikimate + ATP = 3-phosphoshikimate + ADP + H(+)</text>
        <dbReference type="Rhea" id="RHEA:13121"/>
        <dbReference type="ChEBI" id="CHEBI:15378"/>
        <dbReference type="ChEBI" id="CHEBI:30616"/>
        <dbReference type="ChEBI" id="CHEBI:36208"/>
        <dbReference type="ChEBI" id="CHEBI:145989"/>
        <dbReference type="ChEBI" id="CHEBI:456216"/>
        <dbReference type="EC" id="2.7.1.71"/>
    </reaction>
</comment>
<dbReference type="GO" id="GO:0009423">
    <property type="term" value="P:chorismate biosynthetic process"/>
    <property type="evidence" value="ECO:0007669"/>
    <property type="project" value="UniProtKB-UniRule"/>
</dbReference>
<dbReference type="PROSITE" id="PS01128">
    <property type="entry name" value="SHIKIMATE_KINASE"/>
    <property type="match status" value="1"/>
</dbReference>
<protein>
    <recommendedName>
        <fullName evidence="3 11">Shikimate kinase</fullName>
        <shortName evidence="11">SK</shortName>
        <ecNumber evidence="3 11">2.7.1.71</ecNumber>
    </recommendedName>
</protein>
<evidence type="ECO:0000256" key="2">
    <source>
        <dbReference type="ARBA" id="ARBA00006997"/>
    </source>
</evidence>
<dbReference type="Proteomes" id="UP000183967">
    <property type="component" value="Unassembled WGS sequence"/>
</dbReference>
<keyword evidence="8 11" id="KW-0067">ATP-binding</keyword>
<keyword evidence="11" id="KW-0460">Magnesium</keyword>
<keyword evidence="7 11" id="KW-0418">Kinase</keyword>
<dbReference type="RefSeq" id="WP_083599469.1">
    <property type="nucleotide sequence ID" value="NZ_FQXO01000008.1"/>
</dbReference>
<dbReference type="SUPFAM" id="SSF52540">
    <property type="entry name" value="P-loop containing nucleoside triphosphate hydrolases"/>
    <property type="match status" value="1"/>
</dbReference>
<evidence type="ECO:0000256" key="10">
    <source>
        <dbReference type="ARBA" id="ARBA00048567"/>
    </source>
</evidence>
<dbReference type="InterPro" id="IPR031322">
    <property type="entry name" value="Shikimate/glucono_kinase"/>
</dbReference>
<keyword evidence="5 11" id="KW-0808">Transferase</keyword>
<evidence type="ECO:0000313" key="13">
    <source>
        <dbReference type="Proteomes" id="UP000183967"/>
    </source>
</evidence>
<keyword evidence="9 11" id="KW-0057">Aromatic amino acid biosynthesis</keyword>
<dbReference type="Gene3D" id="3.40.50.300">
    <property type="entry name" value="P-loop containing nucleotide triphosphate hydrolases"/>
    <property type="match status" value="1"/>
</dbReference>
<evidence type="ECO:0000256" key="5">
    <source>
        <dbReference type="ARBA" id="ARBA00022679"/>
    </source>
</evidence>
<dbReference type="EMBL" id="FQXO01000008">
    <property type="protein sequence ID" value="SHH30724.1"/>
    <property type="molecule type" value="Genomic_DNA"/>
</dbReference>
<feature type="binding site" evidence="11">
    <location>
        <position position="66"/>
    </location>
    <ligand>
        <name>substrate</name>
    </ligand>
</feature>
<dbReference type="PANTHER" id="PTHR21087">
    <property type="entry name" value="SHIKIMATE KINASE"/>
    <property type="match status" value="1"/>
</dbReference>
<dbReference type="AlphaFoldDB" id="A0A1M5RWX5"/>
<feature type="binding site" evidence="11">
    <location>
        <position position="146"/>
    </location>
    <ligand>
        <name>substrate</name>
    </ligand>
</feature>
<dbReference type="GO" id="GO:0009073">
    <property type="term" value="P:aromatic amino acid family biosynthetic process"/>
    <property type="evidence" value="ECO:0007669"/>
    <property type="project" value="UniProtKB-KW"/>
</dbReference>
<feature type="binding site" evidence="11">
    <location>
        <position position="88"/>
    </location>
    <ligand>
        <name>substrate</name>
    </ligand>
</feature>
<dbReference type="OrthoDB" id="9800332at2"/>
<evidence type="ECO:0000256" key="8">
    <source>
        <dbReference type="ARBA" id="ARBA00022840"/>
    </source>
</evidence>
<dbReference type="HAMAP" id="MF_00109">
    <property type="entry name" value="Shikimate_kinase"/>
    <property type="match status" value="1"/>
</dbReference>
<comment type="function">
    <text evidence="11">Catalyzes the specific phosphorylation of the 3-hydroxyl group of shikimic acid using ATP as a cosubstrate.</text>
</comment>
<accession>A0A1M5RWX5</accession>
<keyword evidence="6 11" id="KW-0547">Nucleotide-binding</keyword>
<dbReference type="InterPro" id="IPR000623">
    <property type="entry name" value="Shikimate_kinase/TSH1"/>
</dbReference>
<evidence type="ECO:0000256" key="6">
    <source>
        <dbReference type="ARBA" id="ARBA00022741"/>
    </source>
</evidence>
<keyword evidence="11" id="KW-0963">Cytoplasm</keyword>
<dbReference type="EC" id="2.7.1.71" evidence="3 11"/>
<dbReference type="GO" id="GO:0005829">
    <property type="term" value="C:cytosol"/>
    <property type="evidence" value="ECO:0007669"/>
    <property type="project" value="TreeGrafter"/>
</dbReference>
<dbReference type="PANTHER" id="PTHR21087:SF16">
    <property type="entry name" value="SHIKIMATE KINASE 1, CHLOROPLASTIC"/>
    <property type="match status" value="1"/>
</dbReference>
<evidence type="ECO:0000256" key="9">
    <source>
        <dbReference type="ARBA" id="ARBA00023141"/>
    </source>
</evidence>
<name>A0A1M5RWX5_9FIRM</name>
<comment type="subcellular location">
    <subcellularLocation>
        <location evidence="11">Cytoplasm</location>
    </subcellularLocation>
</comment>
<dbReference type="UniPathway" id="UPA00053">
    <property type="reaction ID" value="UER00088"/>
</dbReference>
<feature type="binding site" evidence="11">
    <location>
        <begin position="20"/>
        <end position="25"/>
    </location>
    <ligand>
        <name>ATP</name>
        <dbReference type="ChEBI" id="CHEBI:30616"/>
    </ligand>
</feature>
<dbReference type="GO" id="GO:0004765">
    <property type="term" value="F:shikimate kinase activity"/>
    <property type="evidence" value="ECO:0007669"/>
    <property type="project" value="UniProtKB-UniRule"/>
</dbReference>
<dbReference type="CDD" id="cd00464">
    <property type="entry name" value="SK"/>
    <property type="match status" value="1"/>
</dbReference>
<dbReference type="InterPro" id="IPR027417">
    <property type="entry name" value="P-loop_NTPase"/>
</dbReference>
<evidence type="ECO:0000313" key="12">
    <source>
        <dbReference type="EMBL" id="SHH30724.1"/>
    </source>
</evidence>
<dbReference type="Pfam" id="PF01202">
    <property type="entry name" value="SKI"/>
    <property type="match status" value="1"/>
</dbReference>
<comment type="similarity">
    <text evidence="2 11">Belongs to the shikimate kinase family.</text>
</comment>
<evidence type="ECO:0000256" key="4">
    <source>
        <dbReference type="ARBA" id="ARBA00022605"/>
    </source>
</evidence>
<keyword evidence="4 11" id="KW-0028">Amino-acid biosynthesis</keyword>
<comment type="caution">
    <text evidence="11">Lacks conserved residue(s) required for the propagation of feature annotation.</text>
</comment>
<evidence type="ECO:0000256" key="11">
    <source>
        <dbReference type="HAMAP-Rule" id="MF_00109"/>
    </source>
</evidence>
<keyword evidence="13" id="KW-1185">Reference proteome</keyword>
<dbReference type="GO" id="GO:0008652">
    <property type="term" value="P:amino acid biosynthetic process"/>
    <property type="evidence" value="ECO:0007669"/>
    <property type="project" value="UniProtKB-KW"/>
</dbReference>